<dbReference type="EMBL" id="AP021879">
    <property type="protein sequence ID" value="BBO90640.1"/>
    <property type="molecule type" value="Genomic_DNA"/>
</dbReference>
<evidence type="ECO:0000256" key="2">
    <source>
        <dbReference type="ARBA" id="ARBA00022679"/>
    </source>
</evidence>
<gene>
    <name evidence="6" type="ORF">DSCOOX_38200</name>
</gene>
<protein>
    <submittedName>
        <fullName evidence="6">Homocysteine S-methyltransferase</fullName>
    </submittedName>
</protein>
<proteinExistence type="predicted"/>
<sequence length="313" mass="33673">MAKRPQPDLPDRPVLLDGGMGRELQFRGVALSESIWSAQGLIDAPDVVRQIHRDYITVGADIITTNTYGLIRDDLAKAGIADRFAELNQKACALAREACDKAARPVLVAGSLPPLRGSFRPDLVGPKAESLTCYREQARLLAPHVDLLLCETMSSAVEARAAAEAACETGRPVWVSWTLHEDESGRLRSGETIAQAVFMLADLPVSGFLTNCASPASITRAIPKLSAATNQRVGGYANTFHPIPADWRLDGQKTSDGLLPLRNDLGPDAYAVHAARWLDAGASVIGGCCGTRPAHIKKLRDLITARYPDFRGS</sequence>
<keyword evidence="3 4" id="KW-0862">Zinc</keyword>
<evidence type="ECO:0000259" key="5">
    <source>
        <dbReference type="PROSITE" id="PS50970"/>
    </source>
</evidence>
<evidence type="ECO:0000313" key="7">
    <source>
        <dbReference type="Proteomes" id="UP000422108"/>
    </source>
</evidence>
<feature type="domain" description="Hcy-binding" evidence="5">
    <location>
        <begin position="2"/>
        <end position="303"/>
    </location>
</feature>
<dbReference type="PROSITE" id="PS50970">
    <property type="entry name" value="HCY"/>
    <property type="match status" value="1"/>
</dbReference>
<dbReference type="RefSeq" id="WP_155311672.1">
    <property type="nucleotide sequence ID" value="NZ_AP021879.1"/>
</dbReference>
<organism evidence="6 7">
    <name type="scientific">Desulfosarcina ovata subsp. ovata</name>
    <dbReference type="NCBI Taxonomy" id="2752305"/>
    <lineage>
        <taxon>Bacteria</taxon>
        <taxon>Pseudomonadati</taxon>
        <taxon>Thermodesulfobacteriota</taxon>
        <taxon>Desulfobacteria</taxon>
        <taxon>Desulfobacterales</taxon>
        <taxon>Desulfosarcinaceae</taxon>
        <taxon>Desulfosarcina</taxon>
    </lineage>
</organism>
<dbReference type="PANTHER" id="PTHR11103:SF18">
    <property type="entry name" value="SLR1189 PROTEIN"/>
    <property type="match status" value="1"/>
</dbReference>
<keyword evidence="2 4" id="KW-0808">Transferase</keyword>
<dbReference type="InterPro" id="IPR017226">
    <property type="entry name" value="BHMT-like"/>
</dbReference>
<feature type="binding site" evidence="3 4">
    <location>
        <position position="289"/>
    </location>
    <ligand>
        <name>Zn(2+)</name>
        <dbReference type="ChEBI" id="CHEBI:29105"/>
    </ligand>
</feature>
<evidence type="ECO:0000256" key="3">
    <source>
        <dbReference type="PIRSR" id="PIRSR037505-2"/>
    </source>
</evidence>
<dbReference type="PIRSF" id="PIRSF037505">
    <property type="entry name" value="Betaine_HMT"/>
    <property type="match status" value="1"/>
</dbReference>
<reference evidence="6 7" key="1">
    <citation type="submission" date="2019-11" db="EMBL/GenBank/DDBJ databases">
        <title>Comparative genomics of hydrocarbon-degrading Desulfosarcina strains.</title>
        <authorList>
            <person name="Watanabe M."/>
            <person name="Kojima H."/>
            <person name="Fukui M."/>
        </authorList>
    </citation>
    <scope>NUCLEOTIDE SEQUENCE [LARGE SCALE GENOMIC DNA]</scope>
    <source>
        <strain evidence="7">oXyS1</strain>
    </source>
</reference>
<dbReference type="PANTHER" id="PTHR11103">
    <property type="entry name" value="SLR1189 PROTEIN"/>
    <property type="match status" value="1"/>
</dbReference>
<dbReference type="Pfam" id="PF02574">
    <property type="entry name" value="S-methyl_trans"/>
    <property type="match status" value="1"/>
</dbReference>
<name>A0A5K8AFF4_9BACT</name>
<evidence type="ECO:0000313" key="6">
    <source>
        <dbReference type="EMBL" id="BBO90640.1"/>
    </source>
</evidence>
<keyword evidence="7" id="KW-1185">Reference proteome</keyword>
<dbReference type="GO" id="GO:0009086">
    <property type="term" value="P:methionine biosynthetic process"/>
    <property type="evidence" value="ECO:0007669"/>
    <property type="project" value="InterPro"/>
</dbReference>
<feature type="binding site" evidence="3 4">
    <location>
        <position position="212"/>
    </location>
    <ligand>
        <name>Zn(2+)</name>
        <dbReference type="ChEBI" id="CHEBI:29105"/>
    </ligand>
</feature>
<dbReference type="Proteomes" id="UP000422108">
    <property type="component" value="Chromosome"/>
</dbReference>
<accession>A0A5K8AFF4</accession>
<keyword evidence="3 4" id="KW-0479">Metal-binding</keyword>
<dbReference type="GO" id="GO:0008270">
    <property type="term" value="F:zinc ion binding"/>
    <property type="evidence" value="ECO:0007669"/>
    <property type="project" value="InterPro"/>
</dbReference>
<feature type="binding site" evidence="3 4">
    <location>
        <position position="288"/>
    </location>
    <ligand>
        <name>Zn(2+)</name>
        <dbReference type="ChEBI" id="CHEBI:29105"/>
    </ligand>
</feature>
<dbReference type="SUPFAM" id="SSF82282">
    <property type="entry name" value="Homocysteine S-methyltransferase"/>
    <property type="match status" value="1"/>
</dbReference>
<evidence type="ECO:0000256" key="1">
    <source>
        <dbReference type="ARBA" id="ARBA00022603"/>
    </source>
</evidence>
<comment type="cofactor">
    <cofactor evidence="3">
        <name>Zn(2+)</name>
        <dbReference type="ChEBI" id="CHEBI:29105"/>
    </cofactor>
    <text evidence="3">Binds 1 zinc ion per subunit.</text>
</comment>
<dbReference type="AlphaFoldDB" id="A0A5K8AFF4"/>
<evidence type="ECO:0000256" key="4">
    <source>
        <dbReference type="PROSITE-ProRule" id="PRU00333"/>
    </source>
</evidence>
<dbReference type="Gene3D" id="3.20.20.330">
    <property type="entry name" value="Homocysteine-binding-like domain"/>
    <property type="match status" value="1"/>
</dbReference>
<dbReference type="InterPro" id="IPR003726">
    <property type="entry name" value="HCY_dom"/>
</dbReference>
<dbReference type="GO" id="GO:0032259">
    <property type="term" value="P:methylation"/>
    <property type="evidence" value="ECO:0007669"/>
    <property type="project" value="UniProtKB-KW"/>
</dbReference>
<keyword evidence="1 4" id="KW-0489">Methyltransferase</keyword>
<dbReference type="GO" id="GO:0008168">
    <property type="term" value="F:methyltransferase activity"/>
    <property type="evidence" value="ECO:0007669"/>
    <property type="project" value="UniProtKB-UniRule"/>
</dbReference>
<dbReference type="InterPro" id="IPR036589">
    <property type="entry name" value="HCY_dom_sf"/>
</dbReference>